<evidence type="ECO:0000256" key="6">
    <source>
        <dbReference type="ARBA" id="ARBA00022771"/>
    </source>
</evidence>
<organism evidence="13">
    <name type="scientific">Trepomonas sp. PC1</name>
    <dbReference type="NCBI Taxonomy" id="1076344"/>
    <lineage>
        <taxon>Eukaryota</taxon>
        <taxon>Metamonada</taxon>
        <taxon>Diplomonadida</taxon>
        <taxon>Hexamitidae</taxon>
        <taxon>Hexamitinae</taxon>
        <taxon>Trepomonas</taxon>
    </lineage>
</organism>
<feature type="non-terminal residue" evidence="13">
    <location>
        <position position="1"/>
    </location>
</feature>
<dbReference type="PROSITE" id="PS50030">
    <property type="entry name" value="UBA"/>
    <property type="match status" value="1"/>
</dbReference>
<feature type="domain" description="UBA" evidence="10">
    <location>
        <begin position="537"/>
        <end position="564"/>
    </location>
</feature>
<keyword evidence="8" id="KW-0862">Zinc</keyword>
<dbReference type="PROSITE" id="PS50271">
    <property type="entry name" value="ZF_UBP"/>
    <property type="match status" value="1"/>
</dbReference>
<evidence type="ECO:0000256" key="3">
    <source>
        <dbReference type="ARBA" id="ARBA00012759"/>
    </source>
</evidence>
<keyword evidence="13" id="KW-0378">Hydrolase</keyword>
<dbReference type="PROSITE" id="PS50235">
    <property type="entry name" value="USP_3"/>
    <property type="match status" value="1"/>
</dbReference>
<dbReference type="EMBL" id="GDID01001209">
    <property type="protein sequence ID" value="JAP95397.1"/>
    <property type="molecule type" value="Transcribed_RNA"/>
</dbReference>
<dbReference type="InterPro" id="IPR050164">
    <property type="entry name" value="Peptidase_C19"/>
</dbReference>
<gene>
    <name evidence="13" type="ORF">TPC1_11629</name>
</gene>
<dbReference type="AlphaFoldDB" id="A0A146KG02"/>
<dbReference type="PROSITE" id="PS00973">
    <property type="entry name" value="USP_2"/>
    <property type="match status" value="1"/>
</dbReference>
<name>A0A146KG02_9EUKA</name>
<dbReference type="Pfam" id="PF17807">
    <property type="entry name" value="zf-UBP_var"/>
    <property type="match status" value="1"/>
</dbReference>
<dbReference type="GO" id="GO:0004843">
    <property type="term" value="F:cysteine-type deubiquitinase activity"/>
    <property type="evidence" value="ECO:0007669"/>
    <property type="project" value="UniProtKB-EC"/>
</dbReference>
<feature type="domain" description="USP" evidence="11">
    <location>
        <begin position="289"/>
        <end position="646"/>
    </location>
</feature>
<dbReference type="SUPFAM" id="SSF57850">
    <property type="entry name" value="RING/U-box"/>
    <property type="match status" value="2"/>
</dbReference>
<dbReference type="GO" id="GO:0005634">
    <property type="term" value="C:nucleus"/>
    <property type="evidence" value="ECO:0007669"/>
    <property type="project" value="TreeGrafter"/>
</dbReference>
<sequence>DGEKIFREECQFCFESKFSQDGLYICMMCDTCCCSQHALMHTSKTGHDQFVLFVNKLIEEQSYQQFEQKLKTQKLEELTEQIQQIFVVKNNSLIMVEEADDEQCVCSALIGDCPNNDQYRYLKSTSQQTIFQQQQNCYHMNLIPDIKQNHPDKQICSKCALTNNLWLCLQCGQLSCGRRNWDGSGGNGHGLVHFQETKHAVALKITSCCKSLQEVYCYECDDMVAITQYNIKMLRQLLSQFKLEYVLERGTATEISLLDQVAINQLSAQKAQKQEFQIDQNILRQLNLLPFENTGNTCFANAALNCLIHLKAFKLVENHQQFCKQSPQSCFLCQCERVSNALKGDKQILKQQPHLTNLLLSMNSYLTNNENIGKQQDAMEFISLFLKRFTNVFQLPPTRKEVKCQLCGFCQYSEGISQQNLSLTCNFFDKITDGETGMPLDLADALVKDLKGLQKPVYQFKCKQCGAQNRENEEMIIRVGQSFVDKLPSKLMVVINRLFYDAAQQKVCKLKTQIQNAMHVDLKALYGQNEETLQLDGFDQIKVRAALKYCGGNLEKAKEMLLQNQIQVDGNDQLHYALANKKCDLPAEYKLSCMIEHVGQSYDCGHYVCYCSTDLGWVKCNDDKFSIVGEQEVPVQDAYVLFYDSE</sequence>
<keyword evidence="7" id="KW-0788">Thiol protease</keyword>
<evidence type="ECO:0000256" key="1">
    <source>
        <dbReference type="ARBA" id="ARBA00000707"/>
    </source>
</evidence>
<evidence type="ECO:0000256" key="9">
    <source>
        <dbReference type="PROSITE-ProRule" id="PRU00502"/>
    </source>
</evidence>
<proteinExistence type="inferred from homology"/>
<dbReference type="InterPro" id="IPR001394">
    <property type="entry name" value="Peptidase_C19_UCH"/>
</dbReference>
<keyword evidence="5" id="KW-0479">Metal-binding</keyword>
<keyword evidence="6 9" id="KW-0863">Zinc-finger</keyword>
<dbReference type="Gene3D" id="3.90.70.10">
    <property type="entry name" value="Cysteine proteinases"/>
    <property type="match status" value="1"/>
</dbReference>
<evidence type="ECO:0000256" key="4">
    <source>
        <dbReference type="ARBA" id="ARBA00022670"/>
    </source>
</evidence>
<dbReference type="InterPro" id="IPR038765">
    <property type="entry name" value="Papain-like_cys_pep_sf"/>
</dbReference>
<protein>
    <recommendedName>
        <fullName evidence="3">ubiquitinyl hydrolase 1</fullName>
        <ecNumber evidence="3">3.4.19.12</ecNumber>
    </recommendedName>
</protein>
<dbReference type="InterPro" id="IPR001607">
    <property type="entry name" value="Znf_UBP"/>
</dbReference>
<comment type="catalytic activity">
    <reaction evidence="1">
        <text>Thiol-dependent hydrolysis of ester, thioester, amide, peptide and isopeptide bonds formed by the C-terminal Gly of ubiquitin (a 76-residue protein attached to proteins as an intracellular targeting signal).</text>
        <dbReference type="EC" id="3.4.19.12"/>
    </reaction>
</comment>
<accession>A0A146KG02</accession>
<dbReference type="Pfam" id="PF00443">
    <property type="entry name" value="UCH"/>
    <property type="match status" value="1"/>
</dbReference>
<evidence type="ECO:0000256" key="5">
    <source>
        <dbReference type="ARBA" id="ARBA00022723"/>
    </source>
</evidence>
<feature type="domain" description="UBP-type" evidence="12">
    <location>
        <begin position="135"/>
        <end position="245"/>
    </location>
</feature>
<reference evidence="13" key="1">
    <citation type="submission" date="2015-07" db="EMBL/GenBank/DDBJ databases">
        <title>Adaptation to a free-living lifestyle via gene acquisitions in the diplomonad Trepomonas sp. PC1.</title>
        <authorList>
            <person name="Xu F."/>
            <person name="Jerlstrom-Hultqvist J."/>
            <person name="Kolisko M."/>
            <person name="Simpson A.G.B."/>
            <person name="Roger A.J."/>
            <person name="Svard S.G."/>
            <person name="Andersson J.O."/>
        </authorList>
    </citation>
    <scope>NUCLEOTIDE SEQUENCE</scope>
    <source>
        <strain evidence="13">PC1</strain>
    </source>
</reference>
<dbReference type="InterPro" id="IPR041432">
    <property type="entry name" value="UBP13_Znf-UBP_var"/>
</dbReference>
<dbReference type="GO" id="GO:0008270">
    <property type="term" value="F:zinc ion binding"/>
    <property type="evidence" value="ECO:0007669"/>
    <property type="project" value="UniProtKB-KW"/>
</dbReference>
<evidence type="ECO:0000313" key="13">
    <source>
        <dbReference type="EMBL" id="JAP95397.1"/>
    </source>
</evidence>
<dbReference type="InterPro" id="IPR013083">
    <property type="entry name" value="Znf_RING/FYVE/PHD"/>
</dbReference>
<dbReference type="InterPro" id="IPR028889">
    <property type="entry name" value="USP"/>
</dbReference>
<dbReference type="Pfam" id="PF02148">
    <property type="entry name" value="zf-UBP"/>
    <property type="match status" value="1"/>
</dbReference>
<dbReference type="GO" id="GO:0016579">
    <property type="term" value="P:protein deubiquitination"/>
    <property type="evidence" value="ECO:0007669"/>
    <property type="project" value="InterPro"/>
</dbReference>
<evidence type="ECO:0000256" key="7">
    <source>
        <dbReference type="ARBA" id="ARBA00022807"/>
    </source>
</evidence>
<dbReference type="SUPFAM" id="SSF54001">
    <property type="entry name" value="Cysteine proteinases"/>
    <property type="match status" value="1"/>
</dbReference>
<evidence type="ECO:0000259" key="12">
    <source>
        <dbReference type="PROSITE" id="PS50271"/>
    </source>
</evidence>
<dbReference type="GO" id="GO:0005829">
    <property type="term" value="C:cytosol"/>
    <property type="evidence" value="ECO:0007669"/>
    <property type="project" value="TreeGrafter"/>
</dbReference>
<evidence type="ECO:0000256" key="8">
    <source>
        <dbReference type="ARBA" id="ARBA00022833"/>
    </source>
</evidence>
<dbReference type="PANTHER" id="PTHR24006">
    <property type="entry name" value="UBIQUITIN CARBOXYL-TERMINAL HYDROLASE"/>
    <property type="match status" value="1"/>
</dbReference>
<evidence type="ECO:0000259" key="11">
    <source>
        <dbReference type="PROSITE" id="PS50235"/>
    </source>
</evidence>
<dbReference type="GO" id="GO:0006508">
    <property type="term" value="P:proteolysis"/>
    <property type="evidence" value="ECO:0007669"/>
    <property type="project" value="UniProtKB-KW"/>
</dbReference>
<comment type="similarity">
    <text evidence="2">Belongs to the peptidase C19 family.</text>
</comment>
<evidence type="ECO:0000256" key="2">
    <source>
        <dbReference type="ARBA" id="ARBA00009085"/>
    </source>
</evidence>
<dbReference type="InterPro" id="IPR015940">
    <property type="entry name" value="UBA"/>
</dbReference>
<keyword evidence="4" id="KW-0645">Protease</keyword>
<dbReference type="EC" id="3.4.19.12" evidence="3"/>
<dbReference type="SMART" id="SM00290">
    <property type="entry name" value="ZnF_UBP"/>
    <property type="match status" value="1"/>
</dbReference>
<evidence type="ECO:0000259" key="10">
    <source>
        <dbReference type="PROSITE" id="PS50030"/>
    </source>
</evidence>
<dbReference type="Gene3D" id="3.30.40.10">
    <property type="entry name" value="Zinc/RING finger domain, C3HC4 (zinc finger)"/>
    <property type="match status" value="2"/>
</dbReference>
<dbReference type="InterPro" id="IPR018200">
    <property type="entry name" value="USP_CS"/>
</dbReference>